<dbReference type="Pfam" id="PF13403">
    <property type="entry name" value="Hint_2"/>
    <property type="match status" value="1"/>
</dbReference>
<dbReference type="EMBL" id="MN741015">
    <property type="protein sequence ID" value="QHU22644.1"/>
    <property type="molecule type" value="Genomic_DNA"/>
</dbReference>
<dbReference type="Pfam" id="PF21722">
    <property type="entry name" value="Gly_rich_2"/>
    <property type="match status" value="1"/>
</dbReference>
<evidence type="ECO:0000259" key="2">
    <source>
        <dbReference type="Pfam" id="PF13403"/>
    </source>
</evidence>
<reference evidence="4" key="1">
    <citation type="journal article" date="2020" name="Nature">
        <title>Giant virus diversity and host interactions through global metagenomics.</title>
        <authorList>
            <person name="Schulz F."/>
            <person name="Roux S."/>
            <person name="Paez-Espino D."/>
            <person name="Jungbluth S."/>
            <person name="Walsh D.A."/>
            <person name="Denef V.J."/>
            <person name="McMahon K.D."/>
            <person name="Konstantinidis K.T."/>
            <person name="Eloe-Fadrosh E.A."/>
            <person name="Kyrpides N.C."/>
            <person name="Woyke T."/>
        </authorList>
    </citation>
    <scope>NUCLEOTIDE SEQUENCE</scope>
    <source>
        <strain evidence="4">GVMAG-S-ERX555907-102</strain>
    </source>
</reference>
<protein>
    <submittedName>
        <fullName evidence="4">Uncharacterized protein</fullName>
    </submittedName>
</protein>
<dbReference type="Gene3D" id="2.60.120.200">
    <property type="match status" value="2"/>
</dbReference>
<proteinExistence type="predicted"/>
<dbReference type="InterPro" id="IPR049304">
    <property type="entry name" value="Gly_rich_dom"/>
</dbReference>
<feature type="region of interest" description="Disordered" evidence="1">
    <location>
        <begin position="1294"/>
        <end position="1320"/>
    </location>
</feature>
<dbReference type="InterPro" id="IPR013320">
    <property type="entry name" value="ConA-like_dom_sf"/>
</dbReference>
<sequence>MITQILIVDINLSDDAKLILNAIKNKGTKIFAYDFKKGFIIEKNTNFRKELQRFINVNMETGTLQLQHFGILNFEQMNAYSYSYLSNSGYVLSTDIDDMVGPELVKKHYFMDSFARYIKKVYGFENIDFIDINHLYFPKEFELVLNHVDVNYFKISDNQKHIIKCSDNWLHTAFTKFYEGDNKVIIDKYFKISNTNLEFLKKSNSFKVNSFTPHNNSSLQLDLDANKLNICIIPLFGHTCENDVHILNNMIGLVSENTFLEFVNPSETEQDFCSRLQKEFESIYGDNRHYIEQINFCLWFNPGVSNSFLKLSNMFDSNIDANITTVVKECRGNQRKDIGILKSHFIVKMIELLVECFQLNIFNNTNVPVINFEMFNISESTSINYNTFSHFLQNDYFVSTIVNFNSTISSHVDVSHNLFELSLPSDTSQNIFKDLYTWNISRSKIITQYDNDVNIATYLKTNGNENEQLIQSNIIPNVITNVILYDMELETHLSDVRDCVLSNTLLLTFDKRNTYENIKDGLKAINKLDSVQITNIALFQDNDSRSKTYNLVNEETCIVKYAPINDPSLNTWSKFQDFVMFLEADMNIKYLDLMMCKIYSNNNWKYVIDSISSNLASLEIRSSENITGHTIFEGDWILESPLNDVNMIGLYFKESIKETSIHLGTLYPSSSHYTKVGRMKSEYIWVDGEDVRHDGQWFMIRCPMYQGPNTTFSDYSFPVPNEHTLASTPPYFMGEFTINFDNSVNVLVSQTGWANSYNYSDTITATGFVQKTHNQSPGNLYVSFDDETSIDNDTWFIPVNSIWNGANHSTSSTGINITHLSHTNYWTTEDFSKYETIFGTTFPTAHQNIHGTTMYDSYKNVDLYVYVGPYTAYSGIENPLPSLSYNGYNRIGWMKSEYVWVDGNYIRHDGQWLAIRCPMYQGTNTTFSDYSFPVPNEHKLSSSAEEEYTINFDNSVNVLVSQSGWFNSFNYSNTITHGRGLSSDTVISPSLMQIPHDQSPGNLYVTFDVSPNENTWFIPVNSIWNGANLSPTNINLLSDTKYWTTQDFSNFQTTFGTFPTLHQNISEDQYASYRDVNLYFYEGPYTIYSGIPNPISIVSDSLRPKFINVFTNEDISSTQMTLPIGSINATKESYVFTEDSSVFLNFDISAEIKEYIVGSWDAKDGDYTAVFNSSSTFTLPQDSVVDILIVGGGGAGGSLYGGGGGAGGVIYTVNQDISAGTYNIVVGAGGLGVQWSSVTDDISTNSGEDSYITDSEGNVISMFMGGVSQELRGLGGGGGGRYVGVNDPKNGISGGSGGGGAATEIFPDGSTAVRDSTSGDKGLAIQGNTFWDGSYYVKGGSDSNLPDSQVWSYNSAGGGGLSGNTTVTTTISGDFLLNQINGQDGVTIPINGGVTVAAGGGGSQSMWDLEMLRKNAHYPNNTITEGTTTLVGVGGSGIGGDGAVWQSGNPTEDGGWDSASENGMDGGTIDSYSTDAASNTGSGGGGWSRTILDLTAEESTLYSSANTHFGVSRGGSGGSGIVIIRVVPQTLNIPSGFYNININNSGSTADISVNLNTNTITSNVDIAINYVVNDISLSSLTNDLTILPSSPGTIPFVKSTGNQEERNVTLYGEVTYNELLNEYYFPGDLSGYASIDGQLFGDSKMSMSFMYKSGGSQPVFETNNGNIIRNTIAYIGQLQPSYINQNLYNTNDFGIYASPNDKSSIFYKEDEASIEDISSSIFDNSSNYTHIVITMNEDLTLSETDGFKMYVNGTLEKTGNLSENNGALISGVAQPLQLLGKGPLVDSSDSSAFKGYMKNIRFYDKVLSQSEVSTIHTNMLTNEYIDTMNYISQNIPNVVVSSIDISSGDHTELAQISMKITSTSNSSLNISATDISYVNGGISNFTSDSTTWSFTFTPTTKNERSKLYIPADSLLNNVINNMTDKPSWFSNHSNYASNVFEFITIDISLDLMPPLEDQTIPLITSNGQHIELDVSLNGDATYDPSLNEYDVSGSGYLSVDDELIRDGDLTISMMYCMKSGNQHGNDQLVNITDNNYLDTSINSTDIHVFRDGTTPGAWFYYGSPDDNAMAISEAGLSSSTKYTHMAITVKEGNVKQFYIDGEPVDYVNKYRSDNQSVTRTVIGGKRQYQLFGYGYARNIGFTGLMKNIRFYNKALEPSEIQNLYLVNTNYNDNNRTGVDKIPIERPSLTLSPNDDISYGSSLNQSTLDFTLTASNNSLDGNVEASHIIVTNGSITSFSQISPSSWGMTFTSDYNQGTTRSTLMVEQDSIYNSDVNTILTSSSPVWWTPHHNQVSNTFVWSAINSSQDTTNENNSESSDAIPCFLKGTQILTTTGYKNIEDLTPMKDKLVDKDNKSITLIEMQKYYKTNDGTHYPKRIPKNTRLSDKYVCTKDLYLTQNHCVYLPKTNQYAPVSCMKKIEYYTDSTQECFTYYHIFTENYFSDTIIANGIPCESHGKYTFKKLYEVDTTGMLLKKIIRDVKMKPNCIRNHISNKRYKKMVEKYKISVSSNNRHNC</sequence>
<name>A0A6C0L1M3_9ZZZZ</name>
<evidence type="ECO:0000259" key="3">
    <source>
        <dbReference type="Pfam" id="PF21722"/>
    </source>
</evidence>
<dbReference type="InterPro" id="IPR028992">
    <property type="entry name" value="Hedgehog/Intein_dom"/>
</dbReference>
<feature type="domain" description="Glycine-rich" evidence="3">
    <location>
        <begin position="1174"/>
        <end position="1526"/>
    </location>
</feature>
<organism evidence="4">
    <name type="scientific">viral metagenome</name>
    <dbReference type="NCBI Taxonomy" id="1070528"/>
    <lineage>
        <taxon>unclassified sequences</taxon>
        <taxon>metagenomes</taxon>
        <taxon>organismal metagenomes</taxon>
    </lineage>
</organism>
<feature type="domain" description="Hedgehog/Intein (Hint)" evidence="2">
    <location>
        <begin position="2321"/>
        <end position="2453"/>
    </location>
</feature>
<dbReference type="Pfam" id="PF13385">
    <property type="entry name" value="Laminin_G_3"/>
    <property type="match status" value="2"/>
</dbReference>
<evidence type="ECO:0000256" key="1">
    <source>
        <dbReference type="SAM" id="MobiDB-lite"/>
    </source>
</evidence>
<dbReference type="SUPFAM" id="SSF49899">
    <property type="entry name" value="Concanavalin A-like lectins/glucanases"/>
    <property type="match status" value="2"/>
</dbReference>
<evidence type="ECO:0000313" key="4">
    <source>
        <dbReference type="EMBL" id="QHU22644.1"/>
    </source>
</evidence>
<accession>A0A6C0L1M3</accession>